<dbReference type="PANTHER" id="PTHR43461">
    <property type="entry name" value="TRANSMEMBRANE PROTEIN 256"/>
    <property type="match status" value="1"/>
</dbReference>
<dbReference type="GO" id="GO:0005886">
    <property type="term" value="C:plasma membrane"/>
    <property type="evidence" value="ECO:0007669"/>
    <property type="project" value="TreeGrafter"/>
</dbReference>
<evidence type="ECO:0000256" key="1">
    <source>
        <dbReference type="ARBA" id="ARBA00004141"/>
    </source>
</evidence>
<comment type="subcellular location">
    <subcellularLocation>
        <location evidence="1">Membrane</location>
        <topology evidence="1">Multi-pass membrane protein</topology>
    </subcellularLocation>
</comment>
<dbReference type="PANTHER" id="PTHR43461:SF1">
    <property type="entry name" value="TRANSMEMBRANE PROTEIN 256"/>
    <property type="match status" value="1"/>
</dbReference>
<keyword evidence="3 5" id="KW-1133">Transmembrane helix</keyword>
<evidence type="ECO:0000256" key="4">
    <source>
        <dbReference type="ARBA" id="ARBA00023136"/>
    </source>
</evidence>
<dbReference type="AlphaFoldDB" id="A0A3B0X6N6"/>
<keyword evidence="2 5" id="KW-0812">Transmembrane</keyword>
<dbReference type="Pfam" id="PF04241">
    <property type="entry name" value="DUF423"/>
    <property type="match status" value="1"/>
</dbReference>
<protein>
    <submittedName>
        <fullName evidence="6">FIG00018398: hypothetical regulator</fullName>
    </submittedName>
</protein>
<organism evidence="6">
    <name type="scientific">hydrothermal vent metagenome</name>
    <dbReference type="NCBI Taxonomy" id="652676"/>
    <lineage>
        <taxon>unclassified sequences</taxon>
        <taxon>metagenomes</taxon>
        <taxon>ecological metagenomes</taxon>
    </lineage>
</organism>
<dbReference type="EMBL" id="UOFD01000046">
    <property type="protein sequence ID" value="VAW52406.1"/>
    <property type="molecule type" value="Genomic_DNA"/>
</dbReference>
<feature type="transmembrane region" description="Helical" evidence="5">
    <location>
        <begin position="48"/>
        <end position="65"/>
    </location>
</feature>
<evidence type="ECO:0000256" key="2">
    <source>
        <dbReference type="ARBA" id="ARBA00022692"/>
    </source>
</evidence>
<accession>A0A3B0X6N6</accession>
<sequence length="134" mass="14377">MTKSSTINLIIAFGAFNAFIAVAAGAFAAHGLKDILSAEYLNTFKTAANYQMMHGIGLILIGILSEKNPSRCNIAAAIFMFVGIILFSGSLYALTLTGIKWLGIITPFGGICFLIAWLTLGFNYSFNKNGLNKN</sequence>
<gene>
    <name evidence="6" type="ORF">MNBD_GAMMA06-781</name>
</gene>
<name>A0A3B0X6N6_9ZZZZ</name>
<feature type="transmembrane region" description="Helical" evidence="5">
    <location>
        <begin position="101"/>
        <end position="126"/>
    </location>
</feature>
<feature type="transmembrane region" description="Helical" evidence="5">
    <location>
        <begin position="72"/>
        <end position="95"/>
    </location>
</feature>
<keyword evidence="4 5" id="KW-0472">Membrane</keyword>
<dbReference type="InterPro" id="IPR006696">
    <property type="entry name" value="DUF423"/>
</dbReference>
<feature type="transmembrane region" description="Helical" evidence="5">
    <location>
        <begin position="7"/>
        <end position="28"/>
    </location>
</feature>
<evidence type="ECO:0000313" key="6">
    <source>
        <dbReference type="EMBL" id="VAW52406.1"/>
    </source>
</evidence>
<proteinExistence type="predicted"/>
<evidence type="ECO:0000256" key="5">
    <source>
        <dbReference type="SAM" id="Phobius"/>
    </source>
</evidence>
<evidence type="ECO:0000256" key="3">
    <source>
        <dbReference type="ARBA" id="ARBA00022989"/>
    </source>
</evidence>
<reference evidence="6" key="1">
    <citation type="submission" date="2018-06" db="EMBL/GenBank/DDBJ databases">
        <authorList>
            <person name="Zhirakovskaya E."/>
        </authorList>
    </citation>
    <scope>NUCLEOTIDE SEQUENCE</scope>
</reference>